<comment type="caution">
    <text evidence="1">The sequence shown here is derived from an EMBL/GenBank/DDBJ whole genome shotgun (WGS) entry which is preliminary data.</text>
</comment>
<reference evidence="1 2" key="1">
    <citation type="submission" date="2014-02" db="EMBL/GenBank/DDBJ databases">
        <title>The small core and large imbalanced accessory genome model reveals a collaborative survival strategy of Sorangium cellulosum strains in nature.</title>
        <authorList>
            <person name="Han K."/>
            <person name="Peng R."/>
            <person name="Blom J."/>
            <person name="Li Y.-Z."/>
        </authorList>
    </citation>
    <scope>NUCLEOTIDE SEQUENCE [LARGE SCALE GENOMIC DNA]</scope>
    <source>
        <strain evidence="1 2">So0149</strain>
    </source>
</reference>
<name>A0A150R6P3_SORCE</name>
<dbReference type="SUPFAM" id="SSF52540">
    <property type="entry name" value="P-loop containing nucleoside triphosphate hydrolases"/>
    <property type="match status" value="1"/>
</dbReference>
<protein>
    <submittedName>
        <fullName evidence="1">CyrO</fullName>
    </submittedName>
</protein>
<proteinExistence type="predicted"/>
<dbReference type="AlphaFoldDB" id="A0A150R6P3"/>
<dbReference type="Proteomes" id="UP000075515">
    <property type="component" value="Unassembled WGS sequence"/>
</dbReference>
<dbReference type="InterPro" id="IPR027417">
    <property type="entry name" value="P-loop_NTPase"/>
</dbReference>
<accession>A0A150R6P3</accession>
<evidence type="ECO:0000313" key="2">
    <source>
        <dbReference type="Proteomes" id="UP000075515"/>
    </source>
</evidence>
<organism evidence="1 2">
    <name type="scientific">Sorangium cellulosum</name>
    <name type="common">Polyangium cellulosum</name>
    <dbReference type="NCBI Taxonomy" id="56"/>
    <lineage>
        <taxon>Bacteria</taxon>
        <taxon>Pseudomonadati</taxon>
        <taxon>Myxococcota</taxon>
        <taxon>Polyangia</taxon>
        <taxon>Polyangiales</taxon>
        <taxon>Polyangiaceae</taxon>
        <taxon>Sorangium</taxon>
    </lineage>
</organism>
<sequence length="516" mass="56994">MPRWFNTAGPCNPADHYMLPAEERLPAVRDLVDRKAYFVLHAPRQIGKTTSLRTLAQGLTAEGRYLAVLVSAEVGAPFPDDPGAAELAMLAEWRGTAGSQLPADLRPPPFPDAPAGQRIGAALRAWARAAPRPLVVFLDEADALRDATLVSLLRQIRSGYPDRPRDFPHALALVGLRDVRDYKVASVDSGRLGTSSPFNIKVESLTLRNFTRDEVATLYAQHTAETGQAFRPDAVDRAFEVTQGQPWLANALARQLVEVLVKDRAQTITSANVDRAKEILIERQDTHLDSLVNRLREPRIRAVIEPMLAGTALPSVPPDDLRFAIDLGLVRMTAEGGLDVANPIYREIIVRELAFPIRASLPQIKATWLTQDGRLDADRLLDAFLSFWRQHGEPLLGASPYHEIAPHLVVMAFLHRVVNGGGTVEREYAIGRGRMDLCVRYAGETLAIELKVWRDGRPDPLAEGLAQLDEYLAGLGLDRGWLLLFDQRSGQPPIAERTRRERALSPAGREVAVIRA</sequence>
<dbReference type="EMBL" id="JEMC01004127">
    <property type="protein sequence ID" value="KYF75606.1"/>
    <property type="molecule type" value="Genomic_DNA"/>
</dbReference>
<gene>
    <name evidence="1" type="ORF">BE18_04075</name>
</gene>
<evidence type="ECO:0000313" key="1">
    <source>
        <dbReference type="EMBL" id="KYF75606.1"/>
    </source>
</evidence>